<dbReference type="NCBIfam" id="NF005457">
    <property type="entry name" value="PRK07051.1"/>
    <property type="match status" value="1"/>
</dbReference>
<protein>
    <recommendedName>
        <fullName evidence="1 3">Biotin carboxyl carrier protein of acetyl-CoA carboxylase</fullName>
    </recommendedName>
</protein>
<dbReference type="Proteomes" id="UP000220527">
    <property type="component" value="Unassembled WGS sequence"/>
</dbReference>
<dbReference type="AlphaFoldDB" id="A0A2A6RFQ8"/>
<keyword evidence="6" id="KW-1185">Reference proteome</keyword>
<dbReference type="UniPathway" id="UPA00094"/>
<comment type="function">
    <text evidence="3">This protein is a component of the acetyl coenzyme A carboxylase complex; first, biotin carboxylase catalyzes the carboxylation of the carrier protein and then the transcarboxylase transfers the carboxyl group to form malonyl-CoA.</text>
</comment>
<comment type="pathway">
    <text evidence="3">Lipid metabolism; fatty acid biosynthesis.</text>
</comment>
<evidence type="ECO:0000313" key="5">
    <source>
        <dbReference type="EMBL" id="PDW01907.1"/>
    </source>
</evidence>
<reference evidence="6" key="1">
    <citation type="submission" date="2017-08" db="EMBL/GenBank/DDBJ databases">
        <authorList>
            <person name="Grouzdev D.S."/>
            <person name="Gaisin V.A."/>
            <person name="Rysina M.S."/>
            <person name="Gorlenko V.M."/>
        </authorList>
    </citation>
    <scope>NUCLEOTIDE SEQUENCE [LARGE SCALE GENOMIC DNA]</scope>
    <source>
        <strain evidence="6">Kir15-3F</strain>
    </source>
</reference>
<organism evidence="5 6">
    <name type="scientific">Candidatus Viridilinea mediisalina</name>
    <dbReference type="NCBI Taxonomy" id="2024553"/>
    <lineage>
        <taxon>Bacteria</taxon>
        <taxon>Bacillati</taxon>
        <taxon>Chloroflexota</taxon>
        <taxon>Chloroflexia</taxon>
        <taxon>Chloroflexales</taxon>
        <taxon>Chloroflexineae</taxon>
        <taxon>Oscillochloridaceae</taxon>
        <taxon>Candidatus Viridilinea</taxon>
    </lineage>
</organism>
<dbReference type="Pfam" id="PF00364">
    <property type="entry name" value="Biotin_lipoyl"/>
    <property type="match status" value="1"/>
</dbReference>
<dbReference type="OrthoDB" id="9811735at2"/>
<name>A0A2A6RFQ8_9CHLR</name>
<dbReference type="PANTHER" id="PTHR45266:SF3">
    <property type="entry name" value="OXALOACETATE DECARBOXYLASE ALPHA CHAIN"/>
    <property type="match status" value="1"/>
</dbReference>
<proteinExistence type="predicted"/>
<dbReference type="PANTHER" id="PTHR45266">
    <property type="entry name" value="OXALOACETATE DECARBOXYLASE ALPHA CHAIN"/>
    <property type="match status" value="1"/>
</dbReference>
<keyword evidence="3" id="KW-0276">Fatty acid metabolism</keyword>
<evidence type="ECO:0000259" key="4">
    <source>
        <dbReference type="PROSITE" id="PS50968"/>
    </source>
</evidence>
<dbReference type="SUPFAM" id="SSF51230">
    <property type="entry name" value="Single hybrid motif"/>
    <property type="match status" value="1"/>
</dbReference>
<dbReference type="CDD" id="cd06850">
    <property type="entry name" value="biotinyl_domain"/>
    <property type="match status" value="1"/>
</dbReference>
<dbReference type="Gene3D" id="2.40.50.100">
    <property type="match status" value="1"/>
</dbReference>
<dbReference type="InterPro" id="IPR050709">
    <property type="entry name" value="Biotin_Carboxyl_Carrier/Decarb"/>
</dbReference>
<sequence>MMENLGKRMSDQKAETPAVEADAFGLDAVREVVRLIGQTDITEILIERGDNKLHVKRGSMITAAQPITVAPMMQTPMAPAPLPSAQMQPMFAPAPAAASEQPPAEVPAGHTITAPMVGTFYAAPSPKDAPFVQEGDEVKPGDSIGIIEAMKMMNEIECDIAGRVVRILIKNGQPVEYGQPLMVIEPA</sequence>
<dbReference type="GO" id="GO:0006633">
    <property type="term" value="P:fatty acid biosynthetic process"/>
    <property type="evidence" value="ECO:0007669"/>
    <property type="project" value="UniProtKB-UniPathway"/>
</dbReference>
<keyword evidence="2 3" id="KW-0092">Biotin</keyword>
<dbReference type="EMBL" id="NQWI01000100">
    <property type="protein sequence ID" value="PDW01907.1"/>
    <property type="molecule type" value="Genomic_DNA"/>
</dbReference>
<dbReference type="InterPro" id="IPR000089">
    <property type="entry name" value="Biotin_lipoyl"/>
</dbReference>
<dbReference type="GO" id="GO:0003989">
    <property type="term" value="F:acetyl-CoA carboxylase activity"/>
    <property type="evidence" value="ECO:0007669"/>
    <property type="project" value="InterPro"/>
</dbReference>
<dbReference type="FunFam" id="2.40.50.100:FF:000003">
    <property type="entry name" value="Acetyl-CoA carboxylase biotin carboxyl carrier protein"/>
    <property type="match status" value="1"/>
</dbReference>
<evidence type="ECO:0000256" key="1">
    <source>
        <dbReference type="ARBA" id="ARBA00017562"/>
    </source>
</evidence>
<keyword evidence="3" id="KW-0443">Lipid metabolism</keyword>
<dbReference type="PROSITE" id="PS50968">
    <property type="entry name" value="BIOTINYL_LIPOYL"/>
    <property type="match status" value="1"/>
</dbReference>
<dbReference type="GO" id="GO:0009317">
    <property type="term" value="C:acetyl-CoA carboxylase complex"/>
    <property type="evidence" value="ECO:0007669"/>
    <property type="project" value="InterPro"/>
</dbReference>
<evidence type="ECO:0000256" key="3">
    <source>
        <dbReference type="RuleBase" id="RU364072"/>
    </source>
</evidence>
<keyword evidence="3" id="KW-0275">Fatty acid biosynthesis</keyword>
<dbReference type="NCBIfam" id="TIGR00531">
    <property type="entry name" value="BCCP"/>
    <property type="match status" value="1"/>
</dbReference>
<dbReference type="InterPro" id="IPR011053">
    <property type="entry name" value="Single_hybrid_motif"/>
</dbReference>
<comment type="caution">
    <text evidence="5">The sequence shown here is derived from an EMBL/GenBank/DDBJ whole genome shotgun (WGS) entry which is preliminary data.</text>
</comment>
<keyword evidence="3" id="KW-0444">Lipid biosynthesis</keyword>
<dbReference type="PRINTS" id="PR01071">
    <property type="entry name" value="ACOABIOTINCC"/>
</dbReference>
<evidence type="ECO:0000313" key="6">
    <source>
        <dbReference type="Proteomes" id="UP000220527"/>
    </source>
</evidence>
<evidence type="ECO:0000256" key="2">
    <source>
        <dbReference type="ARBA" id="ARBA00023267"/>
    </source>
</evidence>
<dbReference type="InterPro" id="IPR001249">
    <property type="entry name" value="AcCoA_biotinCC"/>
</dbReference>
<gene>
    <name evidence="5" type="primary">accB</name>
    <name evidence="5" type="ORF">CJ255_16730</name>
</gene>
<feature type="domain" description="Lipoyl-binding" evidence="4">
    <location>
        <begin position="109"/>
        <end position="185"/>
    </location>
</feature>
<accession>A0A2A6RFQ8</accession>